<evidence type="ECO:0000313" key="1">
    <source>
        <dbReference type="EMBL" id="ELS34570.1"/>
    </source>
</evidence>
<accession>L8N797</accession>
<dbReference type="EMBL" id="ALWB01000007">
    <property type="protein sequence ID" value="ELS34570.1"/>
    <property type="molecule type" value="Genomic_DNA"/>
</dbReference>
<organism evidence="1 2">
    <name type="scientific">Pseudanabaena biceps PCC 7429</name>
    <dbReference type="NCBI Taxonomy" id="927668"/>
    <lineage>
        <taxon>Bacteria</taxon>
        <taxon>Bacillati</taxon>
        <taxon>Cyanobacteriota</taxon>
        <taxon>Cyanophyceae</taxon>
        <taxon>Pseudanabaenales</taxon>
        <taxon>Pseudanabaenaceae</taxon>
        <taxon>Pseudanabaena</taxon>
    </lineage>
</organism>
<reference evidence="1 2" key="1">
    <citation type="journal article" date="2013" name="Proc. Natl. Acad. Sci. U.S.A.">
        <title>Improving the coverage of the cyanobacterial phylum using diversity-driven genome sequencing.</title>
        <authorList>
            <person name="Shih P.M."/>
            <person name="Wu D."/>
            <person name="Latifi A."/>
            <person name="Axen S.D."/>
            <person name="Fewer D.P."/>
            <person name="Talla E."/>
            <person name="Calteau A."/>
            <person name="Cai F."/>
            <person name="Tandeau de Marsac N."/>
            <person name="Rippka R."/>
            <person name="Herdman M."/>
            <person name="Sivonen K."/>
            <person name="Coursin T."/>
            <person name="Laurent T."/>
            <person name="Goodwin L."/>
            <person name="Nolan M."/>
            <person name="Davenport K.W."/>
            <person name="Han C.S."/>
            <person name="Rubin E.M."/>
            <person name="Eisen J.A."/>
            <person name="Woyke T."/>
            <person name="Gugger M."/>
            <person name="Kerfeld C.A."/>
        </authorList>
    </citation>
    <scope>NUCLEOTIDE SEQUENCE [LARGE SCALE GENOMIC DNA]</scope>
    <source>
        <strain evidence="1 2">PCC 7429</strain>
    </source>
</reference>
<gene>
    <name evidence="1" type="ORF">Pse7429DRAFT_0236</name>
</gene>
<protein>
    <submittedName>
        <fullName evidence="1">Uncharacterized protein</fullName>
    </submittedName>
</protein>
<dbReference type="AlphaFoldDB" id="L8N797"/>
<keyword evidence="2" id="KW-1185">Reference proteome</keyword>
<proteinExistence type="predicted"/>
<dbReference type="Proteomes" id="UP000011201">
    <property type="component" value="Unassembled WGS sequence"/>
</dbReference>
<evidence type="ECO:0000313" key="2">
    <source>
        <dbReference type="Proteomes" id="UP000011201"/>
    </source>
</evidence>
<comment type="caution">
    <text evidence="1">The sequence shown here is derived from an EMBL/GenBank/DDBJ whole genome shotgun (WGS) entry which is preliminary data.</text>
</comment>
<sequence>MLSVNLTHLIDDENVTKQCVRCDGKEEYAVPNVKA</sequence>
<name>L8N797_9CYAN</name>